<feature type="non-terminal residue" evidence="1">
    <location>
        <position position="52"/>
    </location>
</feature>
<name>A0A0F9QJN9_9ZZZZ</name>
<comment type="caution">
    <text evidence="1">The sequence shown here is derived from an EMBL/GenBank/DDBJ whole genome shotgun (WGS) entry which is preliminary data.</text>
</comment>
<organism evidence="1">
    <name type="scientific">marine sediment metagenome</name>
    <dbReference type="NCBI Taxonomy" id="412755"/>
    <lineage>
        <taxon>unclassified sequences</taxon>
        <taxon>metagenomes</taxon>
        <taxon>ecological metagenomes</taxon>
    </lineage>
</organism>
<protein>
    <submittedName>
        <fullName evidence="1">Uncharacterized protein</fullName>
    </submittedName>
</protein>
<dbReference type="AlphaFoldDB" id="A0A0F9QJN9"/>
<accession>A0A0F9QJN9</accession>
<evidence type="ECO:0000313" key="1">
    <source>
        <dbReference type="EMBL" id="KKN05548.1"/>
    </source>
</evidence>
<sequence length="52" mass="5642">MSLVTTPSPVNLTIWFAVKSRDPGAVLKCLVFAGDPPLAALYVDRAQRRAEV</sequence>
<dbReference type="EMBL" id="LAZR01004791">
    <property type="protein sequence ID" value="KKN05548.1"/>
    <property type="molecule type" value="Genomic_DNA"/>
</dbReference>
<reference evidence="1" key="1">
    <citation type="journal article" date="2015" name="Nature">
        <title>Complex archaea that bridge the gap between prokaryotes and eukaryotes.</title>
        <authorList>
            <person name="Spang A."/>
            <person name="Saw J.H."/>
            <person name="Jorgensen S.L."/>
            <person name="Zaremba-Niedzwiedzka K."/>
            <person name="Martijn J."/>
            <person name="Lind A.E."/>
            <person name="van Eijk R."/>
            <person name="Schleper C."/>
            <person name="Guy L."/>
            <person name="Ettema T.J."/>
        </authorList>
    </citation>
    <scope>NUCLEOTIDE SEQUENCE</scope>
</reference>
<gene>
    <name evidence="1" type="ORF">LCGC14_1086340</name>
</gene>
<proteinExistence type="predicted"/>